<gene>
    <name evidence="1" type="ORF">DPMN_081622</name>
    <name evidence="3" type="ORF">DPMN_135342</name>
    <name evidence="2" type="ORF">DPMN_151110</name>
</gene>
<proteinExistence type="predicted"/>
<reference evidence="2" key="2">
    <citation type="submission" date="2020-11" db="EMBL/GenBank/DDBJ databases">
        <authorList>
            <person name="McCartney M.A."/>
            <person name="Auch B."/>
            <person name="Kono T."/>
            <person name="Mallez S."/>
            <person name="Becker A."/>
            <person name="Gohl D.M."/>
            <person name="Silverstein K.A.T."/>
            <person name="Koren S."/>
            <person name="Bechman K.B."/>
            <person name="Herman A."/>
            <person name="Abrahante J.E."/>
            <person name="Garbe J."/>
        </authorList>
    </citation>
    <scope>NUCLEOTIDE SEQUENCE</scope>
    <source>
        <strain evidence="2">Duluth1</strain>
        <tissue evidence="2">Whole animal</tissue>
    </source>
</reference>
<dbReference type="EMBL" id="JAIWYP010000016">
    <property type="protein sequence ID" value="KAH3694183.1"/>
    <property type="molecule type" value="Genomic_DNA"/>
</dbReference>
<keyword evidence="4" id="KW-1185">Reference proteome</keyword>
<evidence type="ECO:0000313" key="4">
    <source>
        <dbReference type="Proteomes" id="UP000828390"/>
    </source>
</evidence>
<evidence type="ECO:0000313" key="3">
    <source>
        <dbReference type="EMBL" id="KAH3807010.1"/>
    </source>
</evidence>
<dbReference type="Proteomes" id="UP000828390">
    <property type="component" value="Unassembled WGS sequence"/>
</dbReference>
<reference evidence="2" key="1">
    <citation type="journal article" date="2019" name="bioRxiv">
        <title>The Genome of the Zebra Mussel, Dreissena polymorpha: A Resource for Invasive Species Research.</title>
        <authorList>
            <person name="McCartney M.A."/>
            <person name="Auch B."/>
            <person name="Kono T."/>
            <person name="Mallez S."/>
            <person name="Zhang Y."/>
            <person name="Obille A."/>
            <person name="Becker A."/>
            <person name="Abrahante J.E."/>
            <person name="Garbe J."/>
            <person name="Badalamenti J.P."/>
            <person name="Herman A."/>
            <person name="Mangelson H."/>
            <person name="Liachko I."/>
            <person name="Sullivan S."/>
            <person name="Sone E.D."/>
            <person name="Koren S."/>
            <person name="Silverstein K.A.T."/>
            <person name="Beckman K.B."/>
            <person name="Gohl D.M."/>
        </authorList>
    </citation>
    <scope>NUCLEOTIDE SEQUENCE</scope>
    <source>
        <strain evidence="2">Duluth1</strain>
        <tissue evidence="2">Whole animal</tissue>
    </source>
</reference>
<dbReference type="EMBL" id="JAIWYP010000007">
    <property type="protein sequence ID" value="KAH3797529.1"/>
    <property type="molecule type" value="Genomic_DNA"/>
</dbReference>
<name>A0A9D4FEH0_DREPO</name>
<sequence>MSKLREAQKKVKAELAAQISDLEADITACWEELQVRRGNCRFLGKLLGTMAICKQFVSNPYNSSDVTEPILVEMFVSKFEMLH</sequence>
<evidence type="ECO:0000313" key="2">
    <source>
        <dbReference type="EMBL" id="KAH3797529.1"/>
    </source>
</evidence>
<evidence type="ECO:0000313" key="1">
    <source>
        <dbReference type="EMBL" id="KAH3694183.1"/>
    </source>
</evidence>
<protein>
    <submittedName>
        <fullName evidence="2">Uncharacterized protein</fullName>
    </submittedName>
</protein>
<dbReference type="AlphaFoldDB" id="A0A9D4FEH0"/>
<dbReference type="EMBL" id="JAIWYP010000006">
    <property type="protein sequence ID" value="KAH3807010.1"/>
    <property type="molecule type" value="Genomic_DNA"/>
</dbReference>
<comment type="caution">
    <text evidence="2">The sequence shown here is derived from an EMBL/GenBank/DDBJ whole genome shotgun (WGS) entry which is preliminary data.</text>
</comment>
<accession>A0A9D4FEH0</accession>
<organism evidence="2 4">
    <name type="scientific">Dreissena polymorpha</name>
    <name type="common">Zebra mussel</name>
    <name type="synonym">Mytilus polymorpha</name>
    <dbReference type="NCBI Taxonomy" id="45954"/>
    <lineage>
        <taxon>Eukaryota</taxon>
        <taxon>Metazoa</taxon>
        <taxon>Spiralia</taxon>
        <taxon>Lophotrochozoa</taxon>
        <taxon>Mollusca</taxon>
        <taxon>Bivalvia</taxon>
        <taxon>Autobranchia</taxon>
        <taxon>Heteroconchia</taxon>
        <taxon>Euheterodonta</taxon>
        <taxon>Imparidentia</taxon>
        <taxon>Neoheterodontei</taxon>
        <taxon>Myida</taxon>
        <taxon>Dreissenoidea</taxon>
        <taxon>Dreissenidae</taxon>
        <taxon>Dreissena</taxon>
    </lineage>
</organism>